<protein>
    <recommendedName>
        <fullName evidence="2">BRCT domain-containing protein</fullName>
    </recommendedName>
</protein>
<proteinExistence type="predicted"/>
<evidence type="ECO:0000313" key="3">
    <source>
        <dbReference type="EMBL" id="KAL0171141.1"/>
    </source>
</evidence>
<feature type="compositionally biased region" description="Basic and acidic residues" evidence="1">
    <location>
        <begin position="1"/>
        <end position="21"/>
    </location>
</feature>
<dbReference type="PROSITE" id="PS50172">
    <property type="entry name" value="BRCT"/>
    <property type="match status" value="1"/>
</dbReference>
<reference evidence="3 4" key="1">
    <citation type="submission" date="2024-05" db="EMBL/GenBank/DDBJ databases">
        <title>Genome sequencing and assembly of Indian major carp, Cirrhinus mrigala (Hamilton, 1822).</title>
        <authorList>
            <person name="Mohindra V."/>
            <person name="Chowdhury L.M."/>
            <person name="Lal K."/>
            <person name="Jena J.K."/>
        </authorList>
    </citation>
    <scope>NUCLEOTIDE SEQUENCE [LARGE SCALE GENOMIC DNA]</scope>
    <source>
        <strain evidence="3">CM1030</strain>
        <tissue evidence="3">Blood</tissue>
    </source>
</reference>
<feature type="non-terminal residue" evidence="3">
    <location>
        <position position="81"/>
    </location>
</feature>
<dbReference type="AlphaFoldDB" id="A0ABD0PCU3"/>
<accession>A0ABD0PCU3</accession>
<dbReference type="PANTHER" id="PTHR11370">
    <property type="entry name" value="DNA-REPAIR PROTEIN XRCC1"/>
    <property type="match status" value="1"/>
</dbReference>
<evidence type="ECO:0000259" key="2">
    <source>
        <dbReference type="PROSITE" id="PS50172"/>
    </source>
</evidence>
<dbReference type="InterPro" id="IPR001357">
    <property type="entry name" value="BRCT_dom"/>
</dbReference>
<organism evidence="3 4">
    <name type="scientific">Cirrhinus mrigala</name>
    <name type="common">Mrigala</name>
    <dbReference type="NCBI Taxonomy" id="683832"/>
    <lineage>
        <taxon>Eukaryota</taxon>
        <taxon>Metazoa</taxon>
        <taxon>Chordata</taxon>
        <taxon>Craniata</taxon>
        <taxon>Vertebrata</taxon>
        <taxon>Euteleostomi</taxon>
        <taxon>Actinopterygii</taxon>
        <taxon>Neopterygii</taxon>
        <taxon>Teleostei</taxon>
        <taxon>Ostariophysi</taxon>
        <taxon>Cypriniformes</taxon>
        <taxon>Cyprinidae</taxon>
        <taxon>Labeoninae</taxon>
        <taxon>Labeonini</taxon>
        <taxon>Cirrhinus</taxon>
    </lineage>
</organism>
<sequence>SPAQKTSDKRESPKSKPEPKPKPKPKPKAKSVEPVPYNRIMEGVVFVLSGFQNPFRGELRDKALAMGARYRPDWTPDSTHL</sequence>
<comment type="caution">
    <text evidence="3">The sequence shown here is derived from an EMBL/GenBank/DDBJ whole genome shotgun (WGS) entry which is preliminary data.</text>
</comment>
<dbReference type="Gene3D" id="3.40.50.10190">
    <property type="entry name" value="BRCT domain"/>
    <property type="match status" value="1"/>
</dbReference>
<dbReference type="Pfam" id="PF00533">
    <property type="entry name" value="BRCT"/>
    <property type="match status" value="1"/>
</dbReference>
<dbReference type="InterPro" id="IPR036420">
    <property type="entry name" value="BRCT_dom_sf"/>
</dbReference>
<feature type="non-terminal residue" evidence="3">
    <location>
        <position position="1"/>
    </location>
</feature>
<feature type="region of interest" description="Disordered" evidence="1">
    <location>
        <begin position="1"/>
        <end position="34"/>
    </location>
</feature>
<gene>
    <name evidence="3" type="ORF">M9458_031452</name>
</gene>
<feature type="domain" description="BRCT" evidence="2">
    <location>
        <begin position="36"/>
        <end position="81"/>
    </location>
</feature>
<dbReference type="PANTHER" id="PTHR11370:SF5">
    <property type="entry name" value="DNA REPAIR PROTEIN XRCC1"/>
    <property type="match status" value="1"/>
</dbReference>
<keyword evidence="4" id="KW-1185">Reference proteome</keyword>
<dbReference type="SUPFAM" id="SSF52113">
    <property type="entry name" value="BRCT domain"/>
    <property type="match status" value="1"/>
</dbReference>
<dbReference type="EMBL" id="JAMKFB020000016">
    <property type="protein sequence ID" value="KAL0171141.1"/>
    <property type="molecule type" value="Genomic_DNA"/>
</dbReference>
<name>A0ABD0PCU3_CIRMR</name>
<evidence type="ECO:0000256" key="1">
    <source>
        <dbReference type="SAM" id="MobiDB-lite"/>
    </source>
</evidence>
<dbReference type="Proteomes" id="UP001529510">
    <property type="component" value="Unassembled WGS sequence"/>
</dbReference>
<evidence type="ECO:0000313" key="4">
    <source>
        <dbReference type="Proteomes" id="UP001529510"/>
    </source>
</evidence>